<dbReference type="Proteomes" id="UP000436284">
    <property type="component" value="Unassembled WGS sequence"/>
</dbReference>
<dbReference type="GO" id="GO:0033499">
    <property type="term" value="P:galactose catabolic process via UDP-galactose, Leloir pathway"/>
    <property type="evidence" value="ECO:0007669"/>
    <property type="project" value="TreeGrafter"/>
</dbReference>
<evidence type="ECO:0000256" key="6">
    <source>
        <dbReference type="ARBA" id="ARBA00033373"/>
    </source>
</evidence>
<keyword evidence="4" id="KW-0119">Carbohydrate metabolism</keyword>
<protein>
    <recommendedName>
        <fullName evidence="2">Aldose 1-epimerase</fullName>
    </recommendedName>
    <alternativeName>
        <fullName evidence="6">Galactose mutarotase</fullName>
    </alternativeName>
    <alternativeName>
        <fullName evidence="5">Type-1 mutarotase</fullName>
    </alternativeName>
</protein>
<dbReference type="InterPro" id="IPR011013">
    <property type="entry name" value="Gal_mutarotase_sf_dom"/>
</dbReference>
<gene>
    <name evidence="7" type="ORF">GQ671_07030</name>
</gene>
<dbReference type="GO" id="GO:0030246">
    <property type="term" value="F:carbohydrate binding"/>
    <property type="evidence" value="ECO:0007669"/>
    <property type="project" value="InterPro"/>
</dbReference>
<dbReference type="InterPro" id="IPR047215">
    <property type="entry name" value="Galactose_mutarotase-like"/>
</dbReference>
<dbReference type="InterPro" id="IPR018052">
    <property type="entry name" value="Ald1_epimerase_CS"/>
</dbReference>
<dbReference type="SUPFAM" id="SSF74650">
    <property type="entry name" value="Galactose mutarotase-like"/>
    <property type="match status" value="1"/>
</dbReference>
<dbReference type="CDD" id="cd09019">
    <property type="entry name" value="galactose_mutarotase_like"/>
    <property type="match status" value="1"/>
</dbReference>
<dbReference type="InterPro" id="IPR014718">
    <property type="entry name" value="GH-type_carb-bd"/>
</dbReference>
<dbReference type="PANTHER" id="PTHR10091">
    <property type="entry name" value="ALDOSE-1-EPIMERASE"/>
    <property type="match status" value="1"/>
</dbReference>
<dbReference type="PANTHER" id="PTHR10091:SF0">
    <property type="entry name" value="GALACTOSE MUTAROTASE"/>
    <property type="match status" value="1"/>
</dbReference>
<dbReference type="RefSeq" id="WP_160654709.1">
    <property type="nucleotide sequence ID" value="NZ_JBHRWU010000001.1"/>
</dbReference>
<keyword evidence="3" id="KW-0413">Isomerase</keyword>
<accession>A0A6N8TZW2</accession>
<evidence type="ECO:0000256" key="4">
    <source>
        <dbReference type="ARBA" id="ARBA00023277"/>
    </source>
</evidence>
<dbReference type="InterPro" id="IPR008183">
    <property type="entry name" value="Aldose_1/G6P_1-epimerase"/>
</dbReference>
<dbReference type="Gene3D" id="2.70.98.10">
    <property type="match status" value="1"/>
</dbReference>
<keyword evidence="8" id="KW-1185">Reference proteome</keyword>
<dbReference type="PROSITE" id="PS00545">
    <property type="entry name" value="ALDOSE_1_EPIMERASE"/>
    <property type="match status" value="1"/>
</dbReference>
<comment type="caution">
    <text evidence="7">The sequence shown here is derived from an EMBL/GenBank/DDBJ whole genome shotgun (WGS) entry which is preliminary data.</text>
</comment>
<evidence type="ECO:0000256" key="3">
    <source>
        <dbReference type="ARBA" id="ARBA00023235"/>
    </source>
</evidence>
<dbReference type="Pfam" id="PF01263">
    <property type="entry name" value="Aldose_epim"/>
    <property type="match status" value="1"/>
</dbReference>
<dbReference type="GO" id="GO:0006006">
    <property type="term" value="P:glucose metabolic process"/>
    <property type="evidence" value="ECO:0007669"/>
    <property type="project" value="TreeGrafter"/>
</dbReference>
<evidence type="ECO:0000256" key="2">
    <source>
        <dbReference type="ARBA" id="ARBA00014165"/>
    </source>
</evidence>
<reference evidence="7 8" key="1">
    <citation type="submission" date="2019-12" db="EMBL/GenBank/DDBJ databases">
        <title>Salinicoccus cyprini sp. nov., isolated from gastro-intestinal tract of mirror carp, Cyprinus carpio var. specularis, collected from Gobind Sagar Reservoir, Himachal Pradesh, India.</title>
        <authorList>
            <person name="Talwar C."/>
            <person name="Singh A.K."/>
            <person name="Lal R."/>
            <person name="Negi R.K."/>
        </authorList>
    </citation>
    <scope>NUCLEOTIDE SEQUENCE [LARGE SCALE GENOMIC DNA]</scope>
    <source>
        <strain evidence="7 8">J-82</strain>
    </source>
</reference>
<evidence type="ECO:0000313" key="7">
    <source>
        <dbReference type="EMBL" id="MXQ51022.1"/>
    </source>
</evidence>
<dbReference type="GO" id="GO:0005737">
    <property type="term" value="C:cytoplasm"/>
    <property type="evidence" value="ECO:0007669"/>
    <property type="project" value="TreeGrafter"/>
</dbReference>
<dbReference type="AlphaFoldDB" id="A0A6N8TZW2"/>
<dbReference type="EMBL" id="WUUK01000002">
    <property type="protein sequence ID" value="MXQ51022.1"/>
    <property type="molecule type" value="Genomic_DNA"/>
</dbReference>
<name>A0A6N8TZW2_9STAP</name>
<evidence type="ECO:0000256" key="5">
    <source>
        <dbReference type="ARBA" id="ARBA00032300"/>
    </source>
</evidence>
<dbReference type="GO" id="GO:0004034">
    <property type="term" value="F:aldose 1-epimerase activity"/>
    <property type="evidence" value="ECO:0007669"/>
    <property type="project" value="TreeGrafter"/>
</dbReference>
<dbReference type="OrthoDB" id="9779408at2"/>
<sequence length="337" mass="37912">MKVNVKNHEDNGASNFIGISIINGDRKISFLNYGARVCEWIVPDKDGKHEDILLGHEDPTDYLVHPYYFGAAIGRTAGRIRNGEAVIGSTPLKLTQNDGPHHLHGGSHGFDTLYFDHEIEEQEDRVSIIFNSTLDDMTDGYPGNLDIEIRYTYTEDDRLTIDYRITTDQETLVNPTNHMYFNLNGDLKDDILNHTVNFGNAEYGKVDEMVLPLGENGIIKSNEKTIAFRELVESPDPQFSQFNGLDHPFMMTEESVVLSTPNGRSIILESEDPVVVVFTSNDFNFSDATGRRFYPYCGLTLEAQMPPDDINMNPSSKTILPAGGTFAKRTVYQFNIQ</sequence>
<comment type="similarity">
    <text evidence="1">Belongs to the aldose epimerase family.</text>
</comment>
<evidence type="ECO:0000313" key="8">
    <source>
        <dbReference type="Proteomes" id="UP000436284"/>
    </source>
</evidence>
<organism evidence="7 8">
    <name type="scientific">Salinicoccus hispanicus</name>
    <dbReference type="NCBI Taxonomy" id="157225"/>
    <lineage>
        <taxon>Bacteria</taxon>
        <taxon>Bacillati</taxon>
        <taxon>Bacillota</taxon>
        <taxon>Bacilli</taxon>
        <taxon>Bacillales</taxon>
        <taxon>Staphylococcaceae</taxon>
        <taxon>Salinicoccus</taxon>
    </lineage>
</organism>
<evidence type="ECO:0000256" key="1">
    <source>
        <dbReference type="ARBA" id="ARBA00006206"/>
    </source>
</evidence>
<proteinExistence type="inferred from homology"/>